<protein>
    <submittedName>
        <fullName evidence="2">Fic domain protein, PA0574 type</fullName>
    </submittedName>
</protein>
<accession>A0A3B0WZ26</accession>
<name>A0A3B0WZ26_9ZZZZ</name>
<dbReference type="AlphaFoldDB" id="A0A3B0WZ26"/>
<organism evidence="2">
    <name type="scientific">hydrothermal vent metagenome</name>
    <dbReference type="NCBI Taxonomy" id="652676"/>
    <lineage>
        <taxon>unclassified sequences</taxon>
        <taxon>metagenomes</taxon>
        <taxon>ecological metagenomes</taxon>
    </lineage>
</organism>
<feature type="domain" description="DUF4172" evidence="1">
    <location>
        <begin position="3"/>
        <end position="70"/>
    </location>
</feature>
<evidence type="ECO:0000259" key="1">
    <source>
        <dbReference type="Pfam" id="PF13776"/>
    </source>
</evidence>
<dbReference type="Pfam" id="PF13776">
    <property type="entry name" value="DUF4172"/>
    <property type="match status" value="1"/>
</dbReference>
<gene>
    <name evidence="2" type="ORF">MNBD_GAMMA07-172</name>
</gene>
<dbReference type="InterPro" id="IPR025230">
    <property type="entry name" value="DUF4172"/>
</dbReference>
<sequence>MNYNWQQSDWPNFNYDISVVQDVLFAFAEKTGQVSGILKSLPDNIQTDAIIDFMVCEAIKTSEIEGEYLTSKGSDSIEVGVVA</sequence>
<reference evidence="2" key="1">
    <citation type="submission" date="2018-06" db="EMBL/GenBank/DDBJ databases">
        <authorList>
            <person name="Zhirakovskaya E."/>
        </authorList>
    </citation>
    <scope>NUCLEOTIDE SEQUENCE</scope>
</reference>
<evidence type="ECO:0000313" key="2">
    <source>
        <dbReference type="EMBL" id="VAW54479.1"/>
    </source>
</evidence>
<dbReference type="EMBL" id="UOFF01000059">
    <property type="protein sequence ID" value="VAW54479.1"/>
    <property type="molecule type" value="Genomic_DNA"/>
</dbReference>
<proteinExistence type="predicted"/>